<reference evidence="5 6" key="1">
    <citation type="submission" date="2018-10" db="EMBL/GenBank/DDBJ databases">
        <authorList>
            <person name="Zhang X."/>
        </authorList>
    </citation>
    <scope>NUCLEOTIDE SEQUENCE [LARGE SCALE GENOMIC DNA]</scope>
    <source>
        <strain evidence="5 6">SK-G1</strain>
    </source>
</reference>
<protein>
    <submittedName>
        <fullName evidence="5">Dihydrodipicolinate reductase</fullName>
    </submittedName>
</protein>
<proteinExistence type="predicted"/>
<evidence type="ECO:0000256" key="1">
    <source>
        <dbReference type="ARBA" id="ARBA00022857"/>
    </source>
</evidence>
<evidence type="ECO:0000259" key="3">
    <source>
        <dbReference type="Pfam" id="PF01113"/>
    </source>
</evidence>
<evidence type="ECO:0000313" key="6">
    <source>
        <dbReference type="Proteomes" id="UP000280960"/>
    </source>
</evidence>
<evidence type="ECO:0000256" key="2">
    <source>
        <dbReference type="ARBA" id="ARBA00023002"/>
    </source>
</evidence>
<dbReference type="InterPro" id="IPR045760">
    <property type="entry name" value="DAP_DH_C"/>
</dbReference>
<dbReference type="GO" id="GO:0009089">
    <property type="term" value="P:lysine biosynthetic process via diaminopimelate"/>
    <property type="evidence" value="ECO:0007669"/>
    <property type="project" value="InterPro"/>
</dbReference>
<keyword evidence="6" id="KW-1185">Reference proteome</keyword>
<dbReference type="Pfam" id="PF01113">
    <property type="entry name" value="DapB_N"/>
    <property type="match status" value="1"/>
</dbReference>
<dbReference type="Pfam" id="PF19328">
    <property type="entry name" value="DAP_DH_C"/>
    <property type="match status" value="1"/>
</dbReference>
<gene>
    <name evidence="5" type="ORF">D2962_11860</name>
</gene>
<evidence type="ECO:0000259" key="4">
    <source>
        <dbReference type="Pfam" id="PF19328"/>
    </source>
</evidence>
<dbReference type="GO" id="GO:0008839">
    <property type="term" value="F:4-hydroxy-tetrahydrodipicolinate reductase"/>
    <property type="evidence" value="ECO:0007669"/>
    <property type="project" value="InterPro"/>
</dbReference>
<organism evidence="5 6">
    <name type="scientific">Biomaibacter acetigenes</name>
    <dbReference type="NCBI Taxonomy" id="2316383"/>
    <lineage>
        <taxon>Bacteria</taxon>
        <taxon>Bacillati</taxon>
        <taxon>Bacillota</taxon>
        <taxon>Clostridia</taxon>
        <taxon>Thermosediminibacterales</taxon>
        <taxon>Tepidanaerobacteraceae</taxon>
        <taxon>Biomaibacter</taxon>
    </lineage>
</organism>
<feature type="domain" description="2,4-diaminopentanoate dehydrogenase C-terminal" evidence="4">
    <location>
        <begin position="141"/>
        <end position="326"/>
    </location>
</feature>
<keyword evidence="2" id="KW-0560">Oxidoreductase</keyword>
<keyword evidence="1" id="KW-0521">NADP</keyword>
<dbReference type="EMBL" id="CP033169">
    <property type="protein sequence ID" value="AYO31202.1"/>
    <property type="molecule type" value="Genomic_DNA"/>
</dbReference>
<dbReference type="SUPFAM" id="SSF51735">
    <property type="entry name" value="NAD(P)-binding Rossmann-fold domains"/>
    <property type="match status" value="1"/>
</dbReference>
<dbReference type="CDD" id="cd24146">
    <property type="entry name" value="nat-AmDH_N_like"/>
    <property type="match status" value="1"/>
</dbReference>
<dbReference type="RefSeq" id="WP_122015084.1">
    <property type="nucleotide sequence ID" value="NZ_CP033169.1"/>
</dbReference>
<sequence>MGKINVVQMGLGPIGNQITRFLAERKNFNIVGAIDADEKKVGQDVGTLAGLPEPIGVKVSKDIKSVLKNNNVDAVILTTTSSLASIREQIINLLEYGVNIVTTCEELSYPWLTNPEISREIDEKAKSKKVSVLATGVNPGFLMDFLPLSLTSVCRSVDKITVERIQDATFRRIPFQKKIGAGLSIKEFHEKVEKGILRHVGLTESIHMIASRLGWKLEKTEDIITPVIATRLIKTNNMTIQPGDVAGVQQVGRGIVDGQVAINLVFRASVGEPESRDSIIIEGTPRIESTIHGGVNGDIATCAIMVNSIPVVVHSRPGLRTMSDIETLSFFK</sequence>
<evidence type="ECO:0000313" key="5">
    <source>
        <dbReference type="EMBL" id="AYO31202.1"/>
    </source>
</evidence>
<dbReference type="Proteomes" id="UP000280960">
    <property type="component" value="Chromosome"/>
</dbReference>
<dbReference type="InterPro" id="IPR036291">
    <property type="entry name" value="NAD(P)-bd_dom_sf"/>
</dbReference>
<name>A0A3G2R6W8_9FIRM</name>
<accession>A0A3G2R6W8</accession>
<dbReference type="InterPro" id="IPR000846">
    <property type="entry name" value="DapB_N"/>
</dbReference>
<feature type="domain" description="Dihydrodipicolinate reductase N-terminal" evidence="3">
    <location>
        <begin position="5"/>
        <end position="101"/>
    </location>
</feature>
<dbReference type="KEGG" id="bacg:D2962_11860"/>
<dbReference type="AlphaFoldDB" id="A0A3G2R6W8"/>
<dbReference type="Gene3D" id="3.40.50.720">
    <property type="entry name" value="NAD(P)-binding Rossmann-like Domain"/>
    <property type="match status" value="1"/>
</dbReference>